<protein>
    <submittedName>
        <fullName evidence="1">Uncharacterized protein</fullName>
    </submittedName>
</protein>
<accession>A0A0F9VPS0</accession>
<dbReference type="EMBL" id="LAZR01000310">
    <property type="protein sequence ID" value="KKN75461.1"/>
    <property type="molecule type" value="Genomic_DNA"/>
</dbReference>
<name>A0A0F9VPS0_9ZZZZ</name>
<gene>
    <name evidence="1" type="ORF">LCGC14_0380820</name>
</gene>
<organism evidence="1">
    <name type="scientific">marine sediment metagenome</name>
    <dbReference type="NCBI Taxonomy" id="412755"/>
    <lineage>
        <taxon>unclassified sequences</taxon>
        <taxon>metagenomes</taxon>
        <taxon>ecological metagenomes</taxon>
    </lineage>
</organism>
<dbReference type="AlphaFoldDB" id="A0A0F9VPS0"/>
<reference evidence="1" key="1">
    <citation type="journal article" date="2015" name="Nature">
        <title>Complex archaea that bridge the gap between prokaryotes and eukaryotes.</title>
        <authorList>
            <person name="Spang A."/>
            <person name="Saw J.H."/>
            <person name="Jorgensen S.L."/>
            <person name="Zaremba-Niedzwiedzka K."/>
            <person name="Martijn J."/>
            <person name="Lind A.E."/>
            <person name="van Eijk R."/>
            <person name="Schleper C."/>
            <person name="Guy L."/>
            <person name="Ettema T.J."/>
        </authorList>
    </citation>
    <scope>NUCLEOTIDE SEQUENCE</scope>
</reference>
<sequence length="96" mass="11579">MDSFDLAEASKKYNWEDVKNIKVSFIVKNCRNETDANIQVYCVFKEFFVNEFMMKLDESHWGKMSLPGENKSKLEKLQEDFQKFWLEHIEFEVVKK</sequence>
<evidence type="ECO:0000313" key="1">
    <source>
        <dbReference type="EMBL" id="KKN75461.1"/>
    </source>
</evidence>
<proteinExistence type="predicted"/>
<comment type="caution">
    <text evidence="1">The sequence shown here is derived from an EMBL/GenBank/DDBJ whole genome shotgun (WGS) entry which is preliminary data.</text>
</comment>